<gene>
    <name evidence="1" type="ORF">MNBD_PLANCTO02-22</name>
</gene>
<name>A0A3B1DJW5_9ZZZZ</name>
<dbReference type="EMBL" id="UOGL01000047">
    <property type="protein sequence ID" value="VAX36298.1"/>
    <property type="molecule type" value="Genomic_DNA"/>
</dbReference>
<dbReference type="AlphaFoldDB" id="A0A3B1DJW5"/>
<reference evidence="1" key="1">
    <citation type="submission" date="2018-06" db="EMBL/GenBank/DDBJ databases">
        <authorList>
            <person name="Zhirakovskaya E."/>
        </authorList>
    </citation>
    <scope>NUCLEOTIDE SEQUENCE</scope>
</reference>
<evidence type="ECO:0000313" key="1">
    <source>
        <dbReference type="EMBL" id="VAX36298.1"/>
    </source>
</evidence>
<accession>A0A3B1DJW5</accession>
<sequence>MLFHSVTVFHVNVLGALISFANFEHGMFWEQLRWENISNRYDFAPLSREGRVSDFTRQATEGEFLYLMSSWSVSGAATE</sequence>
<organism evidence="1">
    <name type="scientific">hydrothermal vent metagenome</name>
    <dbReference type="NCBI Taxonomy" id="652676"/>
    <lineage>
        <taxon>unclassified sequences</taxon>
        <taxon>metagenomes</taxon>
        <taxon>ecological metagenomes</taxon>
    </lineage>
</organism>
<proteinExistence type="predicted"/>
<protein>
    <submittedName>
        <fullName evidence="1">Uncharacterized protein</fullName>
    </submittedName>
</protein>